<proteinExistence type="predicted"/>
<feature type="transmembrane region" description="Helical" evidence="6">
    <location>
        <begin position="800"/>
        <end position="816"/>
    </location>
</feature>
<dbReference type="STRING" id="867902.Ornrh_2103"/>
<evidence type="ECO:0000259" key="7">
    <source>
        <dbReference type="Pfam" id="PF01578"/>
    </source>
</evidence>
<dbReference type="KEGG" id="orh:Ornrh_2103"/>
<keyword evidence="3" id="KW-0201">Cytochrome c-type biogenesis</keyword>
<dbReference type="AlphaFoldDB" id="I4A2Q1"/>
<feature type="transmembrane region" description="Helical" evidence="6">
    <location>
        <begin position="462"/>
        <end position="478"/>
    </location>
</feature>
<evidence type="ECO:0000256" key="5">
    <source>
        <dbReference type="ARBA" id="ARBA00023136"/>
    </source>
</evidence>
<dbReference type="PANTHER" id="PTHR30071">
    <property type="entry name" value="HEME EXPORTER PROTEIN C"/>
    <property type="match status" value="1"/>
</dbReference>
<evidence type="ECO:0000256" key="3">
    <source>
        <dbReference type="ARBA" id="ARBA00022748"/>
    </source>
</evidence>
<feature type="transmembrane region" description="Helical" evidence="6">
    <location>
        <begin position="821"/>
        <end position="842"/>
    </location>
</feature>
<feature type="transmembrane region" description="Helical" evidence="6">
    <location>
        <begin position="970"/>
        <end position="990"/>
    </location>
</feature>
<feature type="transmembrane region" description="Helical" evidence="6">
    <location>
        <begin position="862"/>
        <end position="888"/>
    </location>
</feature>
<feature type="transmembrane region" description="Helical" evidence="6">
    <location>
        <begin position="1010"/>
        <end position="1031"/>
    </location>
</feature>
<organism evidence="9 10">
    <name type="scientific">Ornithobacterium rhinotracheale (strain ATCC 51463 / DSM 15997 / CCUG 23171 / CIP 104009 / LMG 9086)</name>
    <dbReference type="NCBI Taxonomy" id="867902"/>
    <lineage>
        <taxon>Bacteria</taxon>
        <taxon>Pseudomonadati</taxon>
        <taxon>Bacteroidota</taxon>
        <taxon>Flavobacteriia</taxon>
        <taxon>Flavobacteriales</taxon>
        <taxon>Weeksellaceae</taxon>
        <taxon>Ornithobacterium</taxon>
    </lineage>
</organism>
<evidence type="ECO:0000256" key="6">
    <source>
        <dbReference type="SAM" id="Phobius"/>
    </source>
</evidence>
<keyword evidence="5 6" id="KW-0472">Membrane</keyword>
<dbReference type="PATRIC" id="fig|867902.3.peg.2058"/>
<comment type="subcellular location">
    <subcellularLocation>
        <location evidence="1">Membrane</location>
        <topology evidence="1">Multi-pass membrane protein</topology>
    </subcellularLocation>
</comment>
<evidence type="ECO:0000313" key="9">
    <source>
        <dbReference type="EMBL" id="AFL98235.1"/>
    </source>
</evidence>
<feature type="transmembrane region" description="Helical" evidence="6">
    <location>
        <begin position="424"/>
        <end position="442"/>
    </location>
</feature>
<dbReference type="GO" id="GO:0017004">
    <property type="term" value="P:cytochrome complex assembly"/>
    <property type="evidence" value="ECO:0007669"/>
    <property type="project" value="UniProtKB-KW"/>
</dbReference>
<feature type="domain" description="Cytochrome c assembly protein" evidence="7">
    <location>
        <begin position="794"/>
        <end position="998"/>
    </location>
</feature>
<dbReference type="GeneID" id="97258695"/>
<feature type="transmembrane region" description="Helical" evidence="6">
    <location>
        <begin position="909"/>
        <end position="930"/>
    </location>
</feature>
<dbReference type="InterPro" id="IPR007816">
    <property type="entry name" value="ResB-like_domain"/>
</dbReference>
<keyword evidence="2 6" id="KW-0812">Transmembrane</keyword>
<dbReference type="InterPro" id="IPR045062">
    <property type="entry name" value="Cyt_c_biogenesis_CcsA/CcmC"/>
</dbReference>
<feature type="domain" description="ResB-like" evidence="8">
    <location>
        <begin position="340"/>
        <end position="412"/>
    </location>
</feature>
<feature type="transmembrane region" description="Helical" evidence="6">
    <location>
        <begin position="77"/>
        <end position="98"/>
    </location>
</feature>
<dbReference type="GO" id="GO:0020037">
    <property type="term" value="F:heme binding"/>
    <property type="evidence" value="ECO:0007669"/>
    <property type="project" value="InterPro"/>
</dbReference>
<dbReference type="GeneID" id="71570146"/>
<feature type="transmembrane region" description="Helical" evidence="6">
    <location>
        <begin position="47"/>
        <end position="65"/>
    </location>
</feature>
<feature type="transmembrane region" description="Helical" evidence="6">
    <location>
        <begin position="7"/>
        <end position="27"/>
    </location>
</feature>
<keyword evidence="4 6" id="KW-1133">Transmembrane helix</keyword>
<feature type="transmembrane region" description="Helical" evidence="6">
    <location>
        <begin position="733"/>
        <end position="754"/>
    </location>
</feature>
<reference evidence="9 10" key="1">
    <citation type="submission" date="2012-06" db="EMBL/GenBank/DDBJ databases">
        <title>The complete genome of Ornithobacterium rhinotracheale DSM 15997.</title>
        <authorList>
            <consortium name="US DOE Joint Genome Institute (JGI-PGF)"/>
            <person name="Lucas S."/>
            <person name="Copeland A."/>
            <person name="Lapidus A."/>
            <person name="Goodwin L."/>
            <person name="Pitluck S."/>
            <person name="Peters L."/>
            <person name="Mikhailova N."/>
            <person name="Teshima H."/>
            <person name="Kyrpides N."/>
            <person name="Mavromatis K."/>
            <person name="Pagani I."/>
            <person name="Ivanova N."/>
            <person name="Ovchinnikova G."/>
            <person name="Zeytun A."/>
            <person name="Detter J.C."/>
            <person name="Han C."/>
            <person name="Land M."/>
            <person name="Hauser L."/>
            <person name="Markowitz V."/>
            <person name="Cheng J.-F."/>
            <person name="Hugenholtz P."/>
            <person name="Woyke T."/>
            <person name="Wu D."/>
            <person name="Lang E."/>
            <person name="Kopitz M."/>
            <person name="Brambilla E."/>
            <person name="Klenk H.-P."/>
            <person name="Eisen J.A."/>
        </authorList>
    </citation>
    <scope>NUCLEOTIDE SEQUENCE [LARGE SCALE GENOMIC DNA]</scope>
    <source>
        <strain evidence="10">ATCC 51463 / DSM 15997 / CCUG 23171 / LMG 9086</strain>
    </source>
</reference>
<feature type="transmembrane region" description="Helical" evidence="6">
    <location>
        <begin position="766"/>
        <end position="788"/>
    </location>
</feature>
<evidence type="ECO:0000259" key="8">
    <source>
        <dbReference type="Pfam" id="PF05140"/>
    </source>
</evidence>
<feature type="transmembrane region" description="Helical" evidence="6">
    <location>
        <begin position="945"/>
        <end position="963"/>
    </location>
</feature>
<evidence type="ECO:0000256" key="2">
    <source>
        <dbReference type="ARBA" id="ARBA00022692"/>
    </source>
</evidence>
<evidence type="ECO:0000256" key="4">
    <source>
        <dbReference type="ARBA" id="ARBA00022989"/>
    </source>
</evidence>
<dbReference type="GO" id="GO:0005886">
    <property type="term" value="C:plasma membrane"/>
    <property type="evidence" value="ECO:0007669"/>
    <property type="project" value="TreeGrafter"/>
</dbReference>
<dbReference type="eggNOG" id="COG1333">
    <property type="taxonomic scope" value="Bacteria"/>
</dbReference>
<protein>
    <submittedName>
        <fullName evidence="9">ABC-type transport system involved in cytochrome c biogenesis, permease component</fullName>
    </submittedName>
</protein>
<evidence type="ECO:0000256" key="1">
    <source>
        <dbReference type="ARBA" id="ARBA00004141"/>
    </source>
</evidence>
<name>I4A2Q1_ORNRL</name>
<sequence>MKKIFQFLVSTKVSMVLLFIFAVAMAVATFVENDYGTQVARAQVYEAWWFELLMLWLSINFIFHIKKYNLLSKKKLVIGLFHIAFVIIILGAGITRFFGTEGNMSIREGQAVNYFLSAEKYAQIKFEDQLDLALVNIIPYSFSGIDKSLKLNDEKFNFKVVKYFKAAIPELKEGKDTIMEMAISRGQGREDLHVVNRAEIPLPNAEKLSFNYKNPSAFIQIFKENGAWKIKSREKLSIVEMMTQKMSVLPADTVSNLVYNTLYQWGDATFLVKDIAENKQQSCSEAPQSLEEFYPKMVEVEITDADGKNIAKSYFPFTNKAPEWKSFQYKGKTYQYTFGSEKKFLPFALKLNKFEIERYPGSQSPSGYASDVQVIDKEEDKDFEFKIYMNHVLDYRGYRFYQSSYDADEQGTLLSVNKDRLGTLVTYTGYALLFICMILTLFAKASRFSILNKRLSKIKKSINLILFFALGMGAMHAQDFESSITPQEKANEYGRLVVQDLDGRMKPLTTLAYEISRKLNGKTNIAISTADKTYKLSPEQFLLAIQIDPKLYSQIPIFKVDDEKLGGLLKKMNLPVQKYYAFDDLIDEKGTYLLHDEVERVNRLKASDRNDAEKELLKLDERFNIFYGVVMGDFLRLFPNKNAENNEWFTAKQSQKDFTPEDATFVQNIGKYYLSALAKANAQPEFNAENYKDADESLLYISAYQKEIGKEVYPSETMIAAETFYTKANIGNYLFGFFMVLGIILLVVNILGLFSTQKSLNSILKIGYILSFIGFLVFTFDLGLRWYIAKHPPWSDGFEMMLFVSWGVLLFGLLFSKKSSFALPVGLLFSGVLLFVSFLDWLNPEITNLKPVLHSYWLKIHVAVIVGSYAPLALSAVLALLSLVLIIFKPKMPSKRWWAAMQEMSIVNEMSLTIGLFLLTIGTFLGGIWANESWGRYWAWDPKETWALISIMVYAIVLHLRLIPKLANALVYNLCSMWAFASIIMTSYGVNYYLSGLHSYAKGDPVPVPVWVYWAVVIFGIISVLATIKFYKLNKNEQKKLR</sequence>
<accession>I4A2Q1</accession>
<dbReference type="eggNOG" id="COG0755">
    <property type="taxonomic scope" value="Bacteria"/>
</dbReference>
<gene>
    <name evidence="9" type="ordered locus">Ornrh_2103</name>
</gene>
<keyword evidence="10" id="KW-1185">Reference proteome</keyword>
<dbReference type="PANTHER" id="PTHR30071:SF1">
    <property type="entry name" value="CYTOCHROME B_B6 PROTEIN-RELATED"/>
    <property type="match status" value="1"/>
</dbReference>
<dbReference type="Pfam" id="PF05140">
    <property type="entry name" value="ResB"/>
    <property type="match status" value="1"/>
</dbReference>
<evidence type="ECO:0000313" key="10">
    <source>
        <dbReference type="Proteomes" id="UP000006051"/>
    </source>
</evidence>
<dbReference type="EMBL" id="CP003283">
    <property type="protein sequence ID" value="AFL98235.1"/>
    <property type="molecule type" value="Genomic_DNA"/>
</dbReference>
<dbReference type="RefSeq" id="WP_014791754.1">
    <property type="nucleotide sequence ID" value="NC_018016.1"/>
</dbReference>
<dbReference type="Pfam" id="PF01578">
    <property type="entry name" value="Cytochrom_C_asm"/>
    <property type="match status" value="1"/>
</dbReference>
<dbReference type="Proteomes" id="UP000006051">
    <property type="component" value="Chromosome"/>
</dbReference>
<dbReference type="HOGENOM" id="CLU_008710_0_0_10"/>
<dbReference type="InterPro" id="IPR002541">
    <property type="entry name" value="Cyt_c_assembly"/>
</dbReference>